<keyword evidence="2 4" id="KW-0378">Hydrolase</keyword>
<dbReference type="OrthoDB" id="3196313at2"/>
<dbReference type="PANTHER" id="PTHR12737">
    <property type="entry name" value="DIMETHYLARGININE DIMETHYLAMINOHYDROLASE"/>
    <property type="match status" value="1"/>
</dbReference>
<organism evidence="4 5">
    <name type="scientific">Flaviflexus salsibiostraticola</name>
    <dbReference type="NCBI Taxonomy" id="1282737"/>
    <lineage>
        <taxon>Bacteria</taxon>
        <taxon>Bacillati</taxon>
        <taxon>Actinomycetota</taxon>
        <taxon>Actinomycetes</taxon>
        <taxon>Actinomycetales</taxon>
        <taxon>Actinomycetaceae</taxon>
        <taxon>Flaviflexus</taxon>
    </lineage>
</organism>
<evidence type="ECO:0000256" key="3">
    <source>
        <dbReference type="PIRSR" id="PIRSR633199-1"/>
    </source>
</evidence>
<gene>
    <name evidence="4" type="ORF">EJO69_02995</name>
</gene>
<reference evidence="4 5" key="1">
    <citation type="submission" date="2018-12" db="EMBL/GenBank/DDBJ databases">
        <title>Complete genome sequence of Flaviflexus salsibiostraticola KCTC 33148.</title>
        <authorList>
            <person name="Bae J.-W."/>
        </authorList>
    </citation>
    <scope>NUCLEOTIDE SEQUENCE [LARGE SCALE GENOMIC DNA]</scope>
    <source>
        <strain evidence="4 5">KCTC 33148</strain>
    </source>
</reference>
<dbReference type="KEGG" id="fsl:EJO69_02995"/>
<dbReference type="GO" id="GO:0006525">
    <property type="term" value="P:arginine metabolic process"/>
    <property type="evidence" value="ECO:0007669"/>
    <property type="project" value="TreeGrafter"/>
</dbReference>
<evidence type="ECO:0000313" key="4">
    <source>
        <dbReference type="EMBL" id="AZN29389.1"/>
    </source>
</evidence>
<dbReference type="PANTHER" id="PTHR12737:SF9">
    <property type="entry name" value="DIMETHYLARGININASE"/>
    <property type="match status" value="1"/>
</dbReference>
<keyword evidence="5" id="KW-1185">Reference proteome</keyword>
<feature type="active site" description="Proton donor" evidence="3">
    <location>
        <position position="162"/>
    </location>
</feature>
<dbReference type="Gene3D" id="3.75.10.10">
    <property type="entry name" value="L-arginine/glycine Amidinotransferase, Chain A"/>
    <property type="match status" value="1"/>
</dbReference>
<comment type="similarity">
    <text evidence="1">Belongs to the DDAH family.</text>
</comment>
<dbReference type="Proteomes" id="UP000270021">
    <property type="component" value="Chromosome"/>
</dbReference>
<dbReference type="RefSeq" id="WP_126039050.1">
    <property type="nucleotide sequence ID" value="NZ_CP034438.1"/>
</dbReference>
<protein>
    <submittedName>
        <fullName evidence="4">N(G),N(G)-dimethylarginine dimethylaminohydrolase</fullName>
    </submittedName>
</protein>
<dbReference type="SUPFAM" id="SSF55909">
    <property type="entry name" value="Pentein"/>
    <property type="match status" value="1"/>
</dbReference>
<dbReference type="InterPro" id="IPR033199">
    <property type="entry name" value="DDAH-like"/>
</dbReference>
<dbReference type="GO" id="GO:0045429">
    <property type="term" value="P:positive regulation of nitric oxide biosynthetic process"/>
    <property type="evidence" value="ECO:0007669"/>
    <property type="project" value="TreeGrafter"/>
</dbReference>
<proteinExistence type="inferred from homology"/>
<dbReference type="GO" id="GO:0016597">
    <property type="term" value="F:amino acid binding"/>
    <property type="evidence" value="ECO:0007669"/>
    <property type="project" value="TreeGrafter"/>
</dbReference>
<accession>A0A3S8Z796</accession>
<sequence>MRLLKALVRRPSPNHQNGLLTHLKREETDPALALAQWEDYCEILRDYTEVIEVEPAPNYADSVYIEDTAFVYGNTAVMTKLRYPSRQPEHAAVAETLEGLGFEMKRLADWAYLEGGDILKFDDTVWVGLSTRSDMEGVEWLGKALAAYEPTIIPVPVQHALHLKSAITALPDGTFLAHPAYAPPESYFPGYRRTPEFEGSQVVLLGGDTVLMSASAPQTEAMLKADGFDVITTPMTEFEKTEGCVTCLSIRIRE</sequence>
<feature type="active site" description="Nucleophile" evidence="3">
    <location>
        <position position="247"/>
    </location>
</feature>
<evidence type="ECO:0000256" key="2">
    <source>
        <dbReference type="ARBA" id="ARBA00022801"/>
    </source>
</evidence>
<evidence type="ECO:0000313" key="5">
    <source>
        <dbReference type="Proteomes" id="UP000270021"/>
    </source>
</evidence>
<evidence type="ECO:0000256" key="1">
    <source>
        <dbReference type="ARBA" id="ARBA00008532"/>
    </source>
</evidence>
<dbReference type="Pfam" id="PF02274">
    <property type="entry name" value="ADI"/>
    <property type="match status" value="1"/>
</dbReference>
<dbReference type="GO" id="GO:0016403">
    <property type="term" value="F:dimethylargininase activity"/>
    <property type="evidence" value="ECO:0007669"/>
    <property type="project" value="TreeGrafter"/>
</dbReference>
<name>A0A3S8Z796_9ACTO</name>
<dbReference type="GO" id="GO:0000052">
    <property type="term" value="P:citrulline metabolic process"/>
    <property type="evidence" value="ECO:0007669"/>
    <property type="project" value="TreeGrafter"/>
</dbReference>
<dbReference type="EMBL" id="CP034438">
    <property type="protein sequence ID" value="AZN29389.1"/>
    <property type="molecule type" value="Genomic_DNA"/>
</dbReference>
<dbReference type="AlphaFoldDB" id="A0A3S8Z796"/>